<proteinExistence type="predicted"/>
<reference evidence="2 3" key="1">
    <citation type="submission" date="2024-02" db="EMBL/GenBank/DDBJ databases">
        <authorList>
            <person name="Chen Y."/>
            <person name="Shah S."/>
            <person name="Dougan E. K."/>
            <person name="Thang M."/>
            <person name="Chan C."/>
        </authorList>
    </citation>
    <scope>NUCLEOTIDE SEQUENCE [LARGE SCALE GENOMIC DNA]</scope>
</reference>
<evidence type="ECO:0000313" key="3">
    <source>
        <dbReference type="Proteomes" id="UP001642484"/>
    </source>
</evidence>
<accession>A0ABP0M8C4</accession>
<feature type="chain" id="PRO_5046885379" evidence="1">
    <location>
        <begin position="21"/>
        <end position="111"/>
    </location>
</feature>
<keyword evidence="1" id="KW-0732">Signal</keyword>
<organism evidence="2 3">
    <name type="scientific">Durusdinium trenchii</name>
    <dbReference type="NCBI Taxonomy" id="1381693"/>
    <lineage>
        <taxon>Eukaryota</taxon>
        <taxon>Sar</taxon>
        <taxon>Alveolata</taxon>
        <taxon>Dinophyceae</taxon>
        <taxon>Suessiales</taxon>
        <taxon>Symbiodiniaceae</taxon>
        <taxon>Durusdinium</taxon>
    </lineage>
</organism>
<sequence length="111" mass="12511">MRLAMRRIIVFVIWWHLTLPLASQSAWQQRFLNEVNSTALQRSSAATPKLLARLDGADTRAFLARCCPEVAQWPAADLAETLRQNLRAAEVVSGFSSEVNRSFFFILFVGS</sequence>
<comment type="caution">
    <text evidence="2">The sequence shown here is derived from an EMBL/GenBank/DDBJ whole genome shotgun (WGS) entry which is preliminary data.</text>
</comment>
<evidence type="ECO:0000313" key="2">
    <source>
        <dbReference type="EMBL" id="CAK9047029.1"/>
    </source>
</evidence>
<dbReference type="EMBL" id="CAXAMN010015969">
    <property type="protein sequence ID" value="CAK9047029.1"/>
    <property type="molecule type" value="Genomic_DNA"/>
</dbReference>
<dbReference type="Proteomes" id="UP001642484">
    <property type="component" value="Unassembled WGS sequence"/>
</dbReference>
<evidence type="ECO:0000256" key="1">
    <source>
        <dbReference type="SAM" id="SignalP"/>
    </source>
</evidence>
<keyword evidence="3" id="KW-1185">Reference proteome</keyword>
<feature type="signal peptide" evidence="1">
    <location>
        <begin position="1"/>
        <end position="20"/>
    </location>
</feature>
<gene>
    <name evidence="2" type="ORF">CCMP2556_LOCUS24378</name>
</gene>
<protein>
    <submittedName>
        <fullName evidence="2">Uncharacterized protein</fullName>
    </submittedName>
</protein>
<name>A0ABP0M8C4_9DINO</name>